<feature type="non-terminal residue" evidence="2">
    <location>
        <position position="1"/>
    </location>
</feature>
<gene>
    <name evidence="2" type="primary">ligA_76</name>
    <name evidence="2" type="ORF">g.24862</name>
</gene>
<keyword evidence="2" id="KW-0436">Ligase</keyword>
<dbReference type="AlphaFoldDB" id="A0A1D1XVQ4"/>
<feature type="chain" id="PRO_5008899747" evidence="1">
    <location>
        <begin position="30"/>
        <end position="133"/>
    </location>
</feature>
<sequence length="133" mass="15471">KYQTMNTRNQSVLIFIIFAFLLFVNSSYTAQDVNIFKRIKPHLLKVRKDGENKMVVEVKWDGTGVKDDEKVITKIHECNPQGTLTSRRNTKKNKFSDHGTNHELIVQKNNVHVQCKLEFTGELHTNMTFSFQT</sequence>
<proteinExistence type="predicted"/>
<accession>A0A1D1XVQ4</accession>
<feature type="signal peptide" evidence="1">
    <location>
        <begin position="1"/>
        <end position="29"/>
    </location>
</feature>
<keyword evidence="1" id="KW-0732">Signal</keyword>
<evidence type="ECO:0000256" key="1">
    <source>
        <dbReference type="SAM" id="SignalP"/>
    </source>
</evidence>
<evidence type="ECO:0000313" key="2">
    <source>
        <dbReference type="EMBL" id="JAT46451.1"/>
    </source>
</evidence>
<reference evidence="2" key="1">
    <citation type="submission" date="2015-07" db="EMBL/GenBank/DDBJ databases">
        <title>Transcriptome Assembly of Anthurium amnicola.</title>
        <authorList>
            <person name="Suzuki J."/>
        </authorList>
    </citation>
    <scope>NUCLEOTIDE SEQUENCE</scope>
</reference>
<organism evidence="2">
    <name type="scientific">Anthurium amnicola</name>
    <dbReference type="NCBI Taxonomy" id="1678845"/>
    <lineage>
        <taxon>Eukaryota</taxon>
        <taxon>Viridiplantae</taxon>
        <taxon>Streptophyta</taxon>
        <taxon>Embryophyta</taxon>
        <taxon>Tracheophyta</taxon>
        <taxon>Spermatophyta</taxon>
        <taxon>Magnoliopsida</taxon>
        <taxon>Liliopsida</taxon>
        <taxon>Araceae</taxon>
        <taxon>Pothoideae</taxon>
        <taxon>Potheae</taxon>
        <taxon>Anthurium</taxon>
    </lineage>
</organism>
<name>A0A1D1XVQ4_9ARAE</name>
<dbReference type="GO" id="GO:0016874">
    <property type="term" value="F:ligase activity"/>
    <property type="evidence" value="ECO:0007669"/>
    <property type="project" value="UniProtKB-KW"/>
</dbReference>
<dbReference type="EMBL" id="GDJX01021485">
    <property type="protein sequence ID" value="JAT46451.1"/>
    <property type="molecule type" value="Transcribed_RNA"/>
</dbReference>
<protein>
    <submittedName>
        <fullName evidence="2">DNA ligase</fullName>
    </submittedName>
</protein>